<dbReference type="GO" id="GO:0005524">
    <property type="term" value="F:ATP binding"/>
    <property type="evidence" value="ECO:0007669"/>
    <property type="project" value="InterPro"/>
</dbReference>
<dbReference type="SUPFAM" id="SSF53067">
    <property type="entry name" value="Actin-like ATPase domain"/>
    <property type="match status" value="1"/>
</dbReference>
<dbReference type="PANTHER" id="PTHR30605">
    <property type="entry name" value="ANHYDRO-N-ACETYLMURAMIC ACID KINASE"/>
    <property type="match status" value="1"/>
</dbReference>
<evidence type="ECO:0000313" key="1">
    <source>
        <dbReference type="EMBL" id="TVY17204.1"/>
    </source>
</evidence>
<keyword evidence="2" id="KW-1185">Reference proteome</keyword>
<dbReference type="GO" id="GO:0016773">
    <property type="term" value="F:phosphotransferase activity, alcohol group as acceptor"/>
    <property type="evidence" value="ECO:0007669"/>
    <property type="project" value="InterPro"/>
</dbReference>
<comment type="caution">
    <text evidence="1">The sequence shown here is derived from an EMBL/GenBank/DDBJ whole genome shotgun (WGS) entry which is preliminary data.</text>
</comment>
<dbReference type="InterPro" id="IPR043129">
    <property type="entry name" value="ATPase_NBD"/>
</dbReference>
<dbReference type="InterPro" id="IPR005338">
    <property type="entry name" value="Anhydro_N_Ac-Mur_kinase"/>
</dbReference>
<dbReference type="AlphaFoldDB" id="A0A8T9BB00"/>
<dbReference type="PANTHER" id="PTHR30605:SF0">
    <property type="entry name" value="ANHYDRO-N-ACETYLMURAMIC ACID KINASE"/>
    <property type="match status" value="1"/>
</dbReference>
<reference evidence="1 2" key="1">
    <citation type="submission" date="2018-05" db="EMBL/GenBank/DDBJ databases">
        <title>Whole genome sequencing for identification of molecular markers to develop diagnostic detection tools for the regulated plant pathogen Lachnellula willkommii.</title>
        <authorList>
            <person name="Giroux E."/>
            <person name="Bilodeau G."/>
        </authorList>
    </citation>
    <scope>NUCLEOTIDE SEQUENCE [LARGE SCALE GENOMIC DNA]</scope>
    <source>
        <strain evidence="1 2">CBS 203.66</strain>
    </source>
</reference>
<dbReference type="OrthoDB" id="5427593at2759"/>
<dbReference type="Gene3D" id="3.30.420.40">
    <property type="match status" value="2"/>
</dbReference>
<protein>
    <submittedName>
        <fullName evidence="1">Anhydro-N-acetylmuramic acid kinase</fullName>
    </submittedName>
</protein>
<dbReference type="Pfam" id="PF03702">
    <property type="entry name" value="AnmK"/>
    <property type="match status" value="1"/>
</dbReference>
<dbReference type="GO" id="GO:0006040">
    <property type="term" value="P:amino sugar metabolic process"/>
    <property type="evidence" value="ECO:0007669"/>
    <property type="project" value="InterPro"/>
</dbReference>
<name>A0A8T9BB00_9HELO</name>
<keyword evidence="1" id="KW-0418">Kinase</keyword>
<proteinExistence type="predicted"/>
<organism evidence="1 2">
    <name type="scientific">Lachnellula arida</name>
    <dbReference type="NCBI Taxonomy" id="1316785"/>
    <lineage>
        <taxon>Eukaryota</taxon>
        <taxon>Fungi</taxon>
        <taxon>Dikarya</taxon>
        <taxon>Ascomycota</taxon>
        <taxon>Pezizomycotina</taxon>
        <taxon>Leotiomycetes</taxon>
        <taxon>Helotiales</taxon>
        <taxon>Lachnaceae</taxon>
        <taxon>Lachnellula</taxon>
    </lineage>
</organism>
<accession>A0A8T9BB00</accession>
<dbReference type="GO" id="GO:0016301">
    <property type="term" value="F:kinase activity"/>
    <property type="evidence" value="ECO:0007669"/>
    <property type="project" value="UniProtKB-KW"/>
</dbReference>
<gene>
    <name evidence="1" type="primary">anmK_0</name>
    <name evidence="1" type="ORF">LARI1_G005176</name>
</gene>
<dbReference type="EMBL" id="QGMF01000278">
    <property type="protein sequence ID" value="TVY17204.1"/>
    <property type="molecule type" value="Genomic_DNA"/>
</dbReference>
<sequence length="384" mass="40948">MVSLTVVGLNSGTSIDATASLRSRILGVVRPGATTTLEDVCDLNFALGEEFASAVHKSGIDLSKVDLIASHGQTLWHIPVGERISTLQMENLVLIAGARTVISSFRTAELAVGRQGAPLSGFFEAAILAHPSQTRISQNIGGIGNATVVPSGKVPDSGYFAFDTGPGNVLIDATVRYISNGEAHYDKDGEMGARGESEIDNEAVECFLKRDYFERKPPKTTGREMFSDTLAKEIIDDLRGKGMSNDGIVATITRMTSESIVRAYENFVIPVVGHIDEVYICGGGAFNPNIMRHLSARLPGTKVGILDSTAIGISAAAKEAVLFAVLGFLGMCGRKVAVANMSETRREVVLGCVTPGDNYRSLLQKVAGDKEFMEAGTLGRIFMR</sequence>
<evidence type="ECO:0000313" key="2">
    <source>
        <dbReference type="Proteomes" id="UP000469559"/>
    </source>
</evidence>
<dbReference type="GO" id="GO:0009254">
    <property type="term" value="P:peptidoglycan turnover"/>
    <property type="evidence" value="ECO:0007669"/>
    <property type="project" value="InterPro"/>
</dbReference>
<keyword evidence="1" id="KW-0808">Transferase</keyword>
<dbReference type="Proteomes" id="UP000469559">
    <property type="component" value="Unassembled WGS sequence"/>
</dbReference>